<dbReference type="GO" id="GO:0005737">
    <property type="term" value="C:cytoplasm"/>
    <property type="evidence" value="ECO:0007669"/>
    <property type="project" value="UniProtKB-SubCell"/>
</dbReference>
<keyword evidence="9" id="KW-0460">Magnesium</keyword>
<reference evidence="11" key="2">
    <citation type="journal article" date="2008" name="PLoS Biol.">
        <title>Population genomic analysis of strain variation in Leptospirillum group II bacteria involved in acid mine drainage formation.</title>
        <authorList>
            <person name="Simmons S.L."/>
            <person name="Dibartolo G."/>
            <person name="Denef V.J."/>
            <person name="Goltsman D.S."/>
            <person name="Thelen M.P."/>
            <person name="Banfield J.F."/>
        </authorList>
    </citation>
    <scope>NUCLEOTIDE SEQUENCE [LARGE SCALE GENOMIC DNA]</scope>
</reference>
<proteinExistence type="inferred from homology"/>
<keyword evidence="8" id="KW-0067">ATP-binding</keyword>
<evidence type="ECO:0000256" key="6">
    <source>
        <dbReference type="ARBA" id="ARBA00022723"/>
    </source>
</evidence>
<gene>
    <name evidence="11" type="ORF">CGL2_11080002</name>
</gene>
<accession>B6ARF8</accession>
<evidence type="ECO:0000256" key="3">
    <source>
        <dbReference type="ARBA" id="ARBA00019010"/>
    </source>
</evidence>
<keyword evidence="4" id="KW-0963">Cytoplasm</keyword>
<reference evidence="11" key="1">
    <citation type="journal article" date="2004" name="Nature">
        <title>Community structure and metabolism through reconstruction of microbial genomes from the environment.</title>
        <authorList>
            <person name="Tyson G.W."/>
            <person name="Chapman J."/>
            <person name="Hugenholtz P."/>
            <person name="Allen E.E."/>
            <person name="Ram R.J."/>
            <person name="Richardson P.M."/>
            <person name="Solovyev V.V."/>
            <person name="Rubin E.M."/>
            <person name="Rokhsar D.S."/>
            <person name="Banfield J.F."/>
        </authorList>
    </citation>
    <scope>NUCLEOTIDE SEQUENCE [LARGE SCALE GENOMIC DNA]</scope>
</reference>
<evidence type="ECO:0000256" key="9">
    <source>
        <dbReference type="ARBA" id="ARBA00022842"/>
    </source>
</evidence>
<evidence type="ECO:0000256" key="1">
    <source>
        <dbReference type="ARBA" id="ARBA00004496"/>
    </source>
</evidence>
<organism evidence="11">
    <name type="scientific">Leptospirillum sp. Group II '5-way CG'</name>
    <dbReference type="NCBI Taxonomy" id="419541"/>
    <lineage>
        <taxon>Bacteria</taxon>
        <taxon>Pseudomonadati</taxon>
        <taxon>Nitrospirota</taxon>
        <taxon>Nitrospiria</taxon>
        <taxon>Nitrospirales</taxon>
        <taxon>Nitrospiraceae</taxon>
        <taxon>Leptospirillum</taxon>
    </lineage>
</organism>
<keyword evidence="5" id="KW-0819">tRNA processing</keyword>
<dbReference type="GO" id="GO:0046872">
    <property type="term" value="F:metal ion binding"/>
    <property type="evidence" value="ECO:0007669"/>
    <property type="project" value="UniProtKB-KW"/>
</dbReference>
<evidence type="ECO:0000256" key="8">
    <source>
        <dbReference type="ARBA" id="ARBA00022840"/>
    </source>
</evidence>
<name>B6ARF8_9BACT</name>
<dbReference type="InterPro" id="IPR027417">
    <property type="entry name" value="P-loop_NTPase"/>
</dbReference>
<dbReference type="PANTHER" id="PTHR33540:SF2">
    <property type="entry name" value="TRNA THREONYLCARBAMOYLADENOSINE BIOSYNTHESIS PROTEIN TSAE"/>
    <property type="match status" value="1"/>
</dbReference>
<dbReference type="GO" id="GO:0005524">
    <property type="term" value="F:ATP binding"/>
    <property type="evidence" value="ECO:0007669"/>
    <property type="project" value="UniProtKB-KW"/>
</dbReference>
<evidence type="ECO:0000313" key="11">
    <source>
        <dbReference type="EMBL" id="EDZ38054.1"/>
    </source>
</evidence>
<dbReference type="EMBL" id="DS995262">
    <property type="protein sequence ID" value="EDZ38054.1"/>
    <property type="molecule type" value="Genomic_DNA"/>
</dbReference>
<dbReference type="PANTHER" id="PTHR33540">
    <property type="entry name" value="TRNA THREONYLCARBAMOYLADENOSINE BIOSYNTHESIS PROTEIN TSAE"/>
    <property type="match status" value="1"/>
</dbReference>
<dbReference type="SUPFAM" id="SSF52540">
    <property type="entry name" value="P-loop containing nucleoside triphosphate hydrolases"/>
    <property type="match status" value="1"/>
</dbReference>
<dbReference type="InterPro" id="IPR003442">
    <property type="entry name" value="T6A_TsaE"/>
</dbReference>
<evidence type="ECO:0000256" key="5">
    <source>
        <dbReference type="ARBA" id="ARBA00022694"/>
    </source>
</evidence>
<dbReference type="Pfam" id="PF02367">
    <property type="entry name" value="TsaE"/>
    <property type="match status" value="1"/>
</dbReference>
<comment type="subcellular location">
    <subcellularLocation>
        <location evidence="1">Cytoplasm</location>
    </subcellularLocation>
</comment>
<dbReference type="GO" id="GO:0002949">
    <property type="term" value="P:tRNA threonylcarbamoyladenosine modification"/>
    <property type="evidence" value="ECO:0007669"/>
    <property type="project" value="InterPro"/>
</dbReference>
<dbReference type="NCBIfam" id="TIGR00150">
    <property type="entry name" value="T6A_YjeE"/>
    <property type="match status" value="1"/>
</dbReference>
<comment type="similarity">
    <text evidence="2">Belongs to the TsaE family.</text>
</comment>
<evidence type="ECO:0000256" key="10">
    <source>
        <dbReference type="ARBA" id="ARBA00032441"/>
    </source>
</evidence>
<dbReference type="AlphaFoldDB" id="B6ARF8"/>
<evidence type="ECO:0000256" key="4">
    <source>
        <dbReference type="ARBA" id="ARBA00022490"/>
    </source>
</evidence>
<evidence type="ECO:0000256" key="7">
    <source>
        <dbReference type="ARBA" id="ARBA00022741"/>
    </source>
</evidence>
<sequence>MKLPELSVKCPPDFSTAECGRLLSRRLPPGSLVLLDGPTGVGKTEFVRGFLRGLGFSGRVNSPTFVTLQVYEENAWRVFHGDMDRLAGCREDPEFIETLVQDRETSWSFIEWGDKLSSSVRNLFSIVLRVRIAWEGEALRLLTATLEKGEGHEWVGQWGAECRRSLPADGEEVRK</sequence>
<evidence type="ECO:0000256" key="2">
    <source>
        <dbReference type="ARBA" id="ARBA00007599"/>
    </source>
</evidence>
<keyword evidence="7" id="KW-0547">Nucleotide-binding</keyword>
<dbReference type="Gene3D" id="3.40.50.300">
    <property type="entry name" value="P-loop containing nucleotide triphosphate hydrolases"/>
    <property type="match status" value="1"/>
</dbReference>
<protein>
    <recommendedName>
        <fullName evidence="3">tRNA threonylcarbamoyladenosine biosynthesis protein TsaE</fullName>
    </recommendedName>
    <alternativeName>
        <fullName evidence="10">t(6)A37 threonylcarbamoyladenosine biosynthesis protein TsaE</fullName>
    </alternativeName>
</protein>
<keyword evidence="6" id="KW-0479">Metal-binding</keyword>